<reference evidence="8 9" key="1">
    <citation type="submission" date="2016-10" db="EMBL/GenBank/DDBJ databases">
        <authorList>
            <person name="de Groot N.N."/>
        </authorList>
    </citation>
    <scope>NUCLEOTIDE SEQUENCE [LARGE SCALE GENOMIC DNA]</scope>
    <source>
        <strain evidence="8 9">DSM 12130</strain>
    </source>
</reference>
<proteinExistence type="predicted"/>
<dbReference type="GO" id="GO:0032993">
    <property type="term" value="C:protein-DNA complex"/>
    <property type="evidence" value="ECO:0007669"/>
    <property type="project" value="TreeGrafter"/>
</dbReference>
<keyword evidence="5" id="KW-0804">Transcription</keyword>
<dbReference type="SUPFAM" id="SSF52172">
    <property type="entry name" value="CheY-like"/>
    <property type="match status" value="1"/>
</dbReference>
<dbReference type="GO" id="GO:0000156">
    <property type="term" value="F:phosphorelay response regulator activity"/>
    <property type="evidence" value="ECO:0007669"/>
    <property type="project" value="TreeGrafter"/>
</dbReference>
<evidence type="ECO:0000313" key="9">
    <source>
        <dbReference type="Proteomes" id="UP000199073"/>
    </source>
</evidence>
<dbReference type="AlphaFoldDB" id="A0A1H0J0G5"/>
<evidence type="ECO:0000256" key="2">
    <source>
        <dbReference type="ARBA" id="ARBA00023012"/>
    </source>
</evidence>
<keyword evidence="1 6" id="KW-0597">Phosphoprotein</keyword>
<keyword evidence="9" id="KW-1185">Reference proteome</keyword>
<dbReference type="GO" id="GO:0000976">
    <property type="term" value="F:transcription cis-regulatory region binding"/>
    <property type="evidence" value="ECO:0007669"/>
    <property type="project" value="TreeGrafter"/>
</dbReference>
<dbReference type="InterPro" id="IPR011006">
    <property type="entry name" value="CheY-like_superfamily"/>
</dbReference>
<dbReference type="PROSITE" id="PS50110">
    <property type="entry name" value="RESPONSE_REGULATORY"/>
    <property type="match status" value="1"/>
</dbReference>
<keyword evidence="4" id="KW-0238">DNA-binding</keyword>
<evidence type="ECO:0000313" key="8">
    <source>
        <dbReference type="EMBL" id="SDO36851.1"/>
    </source>
</evidence>
<dbReference type="Proteomes" id="UP000199073">
    <property type="component" value="Unassembled WGS sequence"/>
</dbReference>
<dbReference type="STRING" id="91360.SAMN05660330_00089"/>
<feature type="modified residue" description="4-aspartylphosphate" evidence="6">
    <location>
        <position position="36"/>
    </location>
</feature>
<keyword evidence="2" id="KW-0902">Two-component regulatory system</keyword>
<name>A0A1H0J0G5_9BACT</name>
<feature type="domain" description="Response regulatory" evidence="7">
    <location>
        <begin position="1"/>
        <end position="101"/>
    </location>
</feature>
<accession>A0A1H0J0G5</accession>
<organism evidence="8 9">
    <name type="scientific">Desulforhopalus singaporensis</name>
    <dbReference type="NCBI Taxonomy" id="91360"/>
    <lineage>
        <taxon>Bacteria</taxon>
        <taxon>Pseudomonadati</taxon>
        <taxon>Thermodesulfobacteriota</taxon>
        <taxon>Desulfobulbia</taxon>
        <taxon>Desulfobulbales</taxon>
        <taxon>Desulfocapsaceae</taxon>
        <taxon>Desulforhopalus</taxon>
    </lineage>
</organism>
<evidence type="ECO:0000256" key="1">
    <source>
        <dbReference type="ARBA" id="ARBA00022553"/>
    </source>
</evidence>
<dbReference type="PANTHER" id="PTHR48111:SF1">
    <property type="entry name" value="TWO-COMPONENT RESPONSE REGULATOR ORR33"/>
    <property type="match status" value="1"/>
</dbReference>
<dbReference type="InterPro" id="IPR001789">
    <property type="entry name" value="Sig_transdc_resp-reg_receiver"/>
</dbReference>
<protein>
    <submittedName>
        <fullName evidence="8">Response regulator receiver domain-containing protein</fullName>
    </submittedName>
</protein>
<dbReference type="PANTHER" id="PTHR48111">
    <property type="entry name" value="REGULATOR OF RPOS"/>
    <property type="match status" value="1"/>
</dbReference>
<dbReference type="GO" id="GO:0005829">
    <property type="term" value="C:cytosol"/>
    <property type="evidence" value="ECO:0007669"/>
    <property type="project" value="TreeGrafter"/>
</dbReference>
<dbReference type="InterPro" id="IPR039420">
    <property type="entry name" value="WalR-like"/>
</dbReference>
<keyword evidence="3" id="KW-0805">Transcription regulation</keyword>
<gene>
    <name evidence="8" type="ORF">SAMN05660330_00089</name>
</gene>
<evidence type="ECO:0000256" key="4">
    <source>
        <dbReference type="ARBA" id="ARBA00023125"/>
    </source>
</evidence>
<evidence type="ECO:0000256" key="3">
    <source>
        <dbReference type="ARBA" id="ARBA00023015"/>
    </source>
</evidence>
<dbReference type="EMBL" id="FNJI01000001">
    <property type="protein sequence ID" value="SDO36851.1"/>
    <property type="molecule type" value="Genomic_DNA"/>
</dbReference>
<evidence type="ECO:0000256" key="5">
    <source>
        <dbReference type="ARBA" id="ARBA00023163"/>
    </source>
</evidence>
<evidence type="ECO:0000256" key="6">
    <source>
        <dbReference type="PROSITE-ProRule" id="PRU00169"/>
    </source>
</evidence>
<sequence>MIAFLKAEGFRVLKALTGPEALESIEKGRPDLVLADLNMPEMNGMELLRTISERFVALPVIVVADTDSTGLALEALDAGAKGYLAKPIVDMGLLKHSVELVLSHTRLVSENQLYRKRFERLVEKRTADLWKKNIKLMKQLDEKRKKSAFGAASRCADDIENSVGVVADCLNILEQSYDAVARFMLRCSDMKQSEPEGGSTFEIFSEFRKLTEELCRKSDGQRVPDAFDKSRKSLLRISSMARSIK</sequence>
<dbReference type="Pfam" id="PF00072">
    <property type="entry name" value="Response_reg"/>
    <property type="match status" value="1"/>
</dbReference>
<dbReference type="GO" id="GO:0006355">
    <property type="term" value="P:regulation of DNA-templated transcription"/>
    <property type="evidence" value="ECO:0007669"/>
    <property type="project" value="TreeGrafter"/>
</dbReference>
<dbReference type="SMART" id="SM00448">
    <property type="entry name" value="REC"/>
    <property type="match status" value="1"/>
</dbReference>
<evidence type="ECO:0000259" key="7">
    <source>
        <dbReference type="PROSITE" id="PS50110"/>
    </source>
</evidence>
<dbReference type="Gene3D" id="3.40.50.2300">
    <property type="match status" value="1"/>
</dbReference>